<evidence type="ECO:0000313" key="1">
    <source>
        <dbReference type="EMBL" id="KLU02774.1"/>
    </source>
</evidence>
<keyword evidence="2" id="KW-1185">Reference proteome</keyword>
<dbReference type="EMBL" id="LECT01000043">
    <property type="protein sequence ID" value="KLU02774.1"/>
    <property type="molecule type" value="Genomic_DNA"/>
</dbReference>
<protein>
    <submittedName>
        <fullName evidence="1">Uncharacterized protein</fullName>
    </submittedName>
</protein>
<dbReference type="STRING" id="595434.RISK_005070"/>
<sequence length="38" mass="4464">MLRRFEKGIRGYSLNGLKRGQWPMEKREGGERTIPSKT</sequence>
<dbReference type="PATRIC" id="fig|595434.4.peg.4813"/>
<comment type="caution">
    <text evidence="1">The sequence shown here is derived from an EMBL/GenBank/DDBJ whole genome shotgun (WGS) entry which is preliminary data.</text>
</comment>
<accession>A0A0J1EAZ1</accession>
<gene>
    <name evidence="1" type="ORF">RISK_005070</name>
</gene>
<proteinExistence type="predicted"/>
<organism evidence="1 2">
    <name type="scientific">Rhodopirellula islandica</name>
    <dbReference type="NCBI Taxonomy" id="595434"/>
    <lineage>
        <taxon>Bacteria</taxon>
        <taxon>Pseudomonadati</taxon>
        <taxon>Planctomycetota</taxon>
        <taxon>Planctomycetia</taxon>
        <taxon>Pirellulales</taxon>
        <taxon>Pirellulaceae</taxon>
        <taxon>Rhodopirellula</taxon>
    </lineage>
</organism>
<reference evidence="1" key="1">
    <citation type="submission" date="2015-05" db="EMBL/GenBank/DDBJ databases">
        <title>Permanent draft genome of Rhodopirellula islandicus K833.</title>
        <authorList>
            <person name="Kizina J."/>
            <person name="Richter M."/>
            <person name="Glockner F.O."/>
            <person name="Harder J."/>
        </authorList>
    </citation>
    <scope>NUCLEOTIDE SEQUENCE [LARGE SCALE GENOMIC DNA]</scope>
    <source>
        <strain evidence="1">K833</strain>
    </source>
</reference>
<evidence type="ECO:0000313" key="2">
    <source>
        <dbReference type="Proteomes" id="UP000036367"/>
    </source>
</evidence>
<name>A0A0J1EAZ1_RHOIS</name>
<dbReference type="Proteomes" id="UP000036367">
    <property type="component" value="Unassembled WGS sequence"/>
</dbReference>
<dbReference type="AlphaFoldDB" id="A0A0J1EAZ1"/>